<dbReference type="OrthoDB" id="8186735at2759"/>
<evidence type="ECO:0000256" key="1">
    <source>
        <dbReference type="SAM" id="SignalP"/>
    </source>
</evidence>
<evidence type="ECO:0000313" key="3">
    <source>
        <dbReference type="Proteomes" id="UP000183832"/>
    </source>
</evidence>
<protein>
    <submittedName>
        <fullName evidence="2">CLUMA_CG020826, isoform A</fullName>
    </submittedName>
</protein>
<proteinExistence type="predicted"/>
<keyword evidence="3" id="KW-1185">Reference proteome</keyword>
<evidence type="ECO:0000313" key="2">
    <source>
        <dbReference type="EMBL" id="CRL08230.1"/>
    </source>
</evidence>
<reference evidence="2 3" key="1">
    <citation type="submission" date="2015-04" db="EMBL/GenBank/DDBJ databases">
        <authorList>
            <person name="Syromyatnikov M.Y."/>
            <person name="Popov V.N."/>
        </authorList>
    </citation>
    <scope>NUCLEOTIDE SEQUENCE [LARGE SCALE GENOMIC DNA]</scope>
</reference>
<feature type="chain" id="PRO_5013108539" evidence="1">
    <location>
        <begin position="16"/>
        <end position="167"/>
    </location>
</feature>
<keyword evidence="1" id="KW-0732">Signal</keyword>
<accession>A0A1J1J9N1</accession>
<dbReference type="Proteomes" id="UP000183832">
    <property type="component" value="Unassembled WGS sequence"/>
</dbReference>
<feature type="signal peptide" evidence="1">
    <location>
        <begin position="1"/>
        <end position="15"/>
    </location>
</feature>
<name>A0A1J1J9N1_9DIPT</name>
<dbReference type="PANTHER" id="PTHR20898:SF1">
    <property type="entry name" value="MD-2-RELATED LIPID-RECOGNITION DOMAIN-CONTAINING PROTEIN"/>
    <property type="match status" value="1"/>
</dbReference>
<dbReference type="Pfam" id="PF06477">
    <property type="entry name" value="DUF1091"/>
    <property type="match status" value="1"/>
</dbReference>
<dbReference type="EMBL" id="CVRI01000074">
    <property type="protein sequence ID" value="CRL08230.1"/>
    <property type="molecule type" value="Genomic_DNA"/>
</dbReference>
<gene>
    <name evidence="2" type="primary">similar to GM22088</name>
    <name evidence="2" type="ORF">CLUMA_CG020826</name>
</gene>
<dbReference type="PANTHER" id="PTHR20898">
    <property type="entry name" value="DAEDALUS ON 3-RELATED-RELATED"/>
    <property type="match status" value="1"/>
</dbReference>
<sequence>MKLIFVLFLISVVNAKIIIQKWEIQSDPKFAELKYEVKDGKSMSIDVHCLNDADDIMIKAAAYSKVDGVFNPFVAPDPIHICKVHEHEDPLVKFMHEEILKFGNVTKACSLKKGTYLYMHDFVVDETKFPVPLPEGEFRVDVNATIIDGGAHTHAYYSELFFKTVKE</sequence>
<dbReference type="InterPro" id="IPR010512">
    <property type="entry name" value="DUF1091"/>
</dbReference>
<dbReference type="AlphaFoldDB" id="A0A1J1J9N1"/>
<organism evidence="2 3">
    <name type="scientific">Clunio marinus</name>
    <dbReference type="NCBI Taxonomy" id="568069"/>
    <lineage>
        <taxon>Eukaryota</taxon>
        <taxon>Metazoa</taxon>
        <taxon>Ecdysozoa</taxon>
        <taxon>Arthropoda</taxon>
        <taxon>Hexapoda</taxon>
        <taxon>Insecta</taxon>
        <taxon>Pterygota</taxon>
        <taxon>Neoptera</taxon>
        <taxon>Endopterygota</taxon>
        <taxon>Diptera</taxon>
        <taxon>Nematocera</taxon>
        <taxon>Chironomoidea</taxon>
        <taxon>Chironomidae</taxon>
        <taxon>Clunio</taxon>
    </lineage>
</organism>